<dbReference type="PROSITE" id="PS51257">
    <property type="entry name" value="PROKAR_LIPOPROTEIN"/>
    <property type="match status" value="1"/>
</dbReference>
<sequence length="230" mass="26187">MKRVFVILFLGALLFSCQKESEPNMLISGTIKGLKKGTLYFQKPIDSTLVNIDSLEIKGDGSFSFGYNLESPEIFYLYLKKQDNNDINDRITFFGEEGTITINTSWNTFDVDPEIKGSQSQEKLSEFTDMLSQFNIKELQLMQQTAVPEISKDSTSLDSIQKLIAQNIVNRYRYTLNFGLNNGDSYVTPYAMLTEGREANPKYLDSVYGALSQRVLESKYGKEFKEFLGK</sequence>
<protein>
    <submittedName>
        <fullName evidence="2">DUF4369 domain-containing protein</fullName>
    </submittedName>
</protein>
<evidence type="ECO:0000313" key="2">
    <source>
        <dbReference type="EMBL" id="TAI46601.1"/>
    </source>
</evidence>
<comment type="caution">
    <text evidence="2">The sequence shown here is derived from an EMBL/GenBank/DDBJ whole genome shotgun (WGS) entry which is preliminary data.</text>
</comment>
<organism evidence="2 3">
    <name type="scientific">Flagellimonas allohymeniacidonis</name>
    <dbReference type="NCBI Taxonomy" id="2517819"/>
    <lineage>
        <taxon>Bacteria</taxon>
        <taxon>Pseudomonadati</taxon>
        <taxon>Bacteroidota</taxon>
        <taxon>Flavobacteriia</taxon>
        <taxon>Flavobacteriales</taxon>
        <taxon>Flavobacteriaceae</taxon>
        <taxon>Flagellimonas</taxon>
    </lineage>
</organism>
<dbReference type="EMBL" id="SGIU01000003">
    <property type="protein sequence ID" value="TAI46601.1"/>
    <property type="molecule type" value="Genomic_DNA"/>
</dbReference>
<name>A0A4Q8Q8T7_9FLAO</name>
<gene>
    <name evidence="2" type="ORF">EW142_16100</name>
</gene>
<dbReference type="Pfam" id="PF14289">
    <property type="entry name" value="DUF4369"/>
    <property type="match status" value="1"/>
</dbReference>
<feature type="domain" description="DUF4369" evidence="1">
    <location>
        <begin position="27"/>
        <end position="124"/>
    </location>
</feature>
<proteinExistence type="predicted"/>
<dbReference type="RefSeq" id="WP_130615799.1">
    <property type="nucleotide sequence ID" value="NZ_SGIU01000003.1"/>
</dbReference>
<dbReference type="AlphaFoldDB" id="A0A4Q8Q8T7"/>
<dbReference type="InterPro" id="IPR025380">
    <property type="entry name" value="DUF4369"/>
</dbReference>
<reference evidence="2 3" key="1">
    <citation type="submission" date="2019-02" db="EMBL/GenBank/DDBJ databases">
        <title>Draft genome sequence of Muricauda sp. 176CP4-71.</title>
        <authorList>
            <person name="Park J.-S."/>
        </authorList>
    </citation>
    <scope>NUCLEOTIDE SEQUENCE [LARGE SCALE GENOMIC DNA]</scope>
    <source>
        <strain evidence="2 3">176CP4-71</strain>
    </source>
</reference>
<keyword evidence="3" id="KW-1185">Reference proteome</keyword>
<evidence type="ECO:0000259" key="1">
    <source>
        <dbReference type="Pfam" id="PF14289"/>
    </source>
</evidence>
<dbReference type="OrthoDB" id="1143206at2"/>
<dbReference type="Proteomes" id="UP000291981">
    <property type="component" value="Unassembled WGS sequence"/>
</dbReference>
<accession>A0A4Q8Q8T7</accession>
<evidence type="ECO:0000313" key="3">
    <source>
        <dbReference type="Proteomes" id="UP000291981"/>
    </source>
</evidence>